<dbReference type="AlphaFoldDB" id="A0A1Y2F428"/>
<dbReference type="InParanoid" id="A0A1Y2F428"/>
<comment type="caution">
    <text evidence="3">The sequence shown here is derived from an EMBL/GenBank/DDBJ whole genome shotgun (WGS) entry which is preliminary data.</text>
</comment>
<dbReference type="OrthoDB" id="5321006at2759"/>
<evidence type="ECO:0000256" key="1">
    <source>
        <dbReference type="SAM" id="Coils"/>
    </source>
</evidence>
<feature type="compositionally biased region" description="Pro residues" evidence="2">
    <location>
        <begin position="420"/>
        <end position="433"/>
    </location>
</feature>
<feature type="compositionally biased region" description="Polar residues" evidence="2">
    <location>
        <begin position="288"/>
        <end position="298"/>
    </location>
</feature>
<feature type="coiled-coil region" evidence="1">
    <location>
        <begin position="545"/>
        <end position="576"/>
    </location>
</feature>
<name>A0A1Y2F428_9BASI</name>
<sequence>MAANDLWLKSSLQVGTFPTPPNNQQIAELLAKAPWTGFTGNEQAFHWELIDRPEAGTAFLAFVNPPTRPPPSDGLRFLAASPTEQISTSVHSVQCPTTVANPTALSTITVELTCLSALHGHFGPQSRNSGFLPDSPELKLTRYRRRYHLSRGGASPALSFFYYGRDDSGGAGQGEAPTAPDGWEKTPVRSYPLAKDLPTEPIYIYPSKTRAASAMGALPGAVAGAIPGQMGQAGQMQQGQMQQGMNGMGGMMGGMPGVGGQGGAMRPPGPPQQPPQFAQGAGQPGQFPSGQSPYQRQQQLAAMANASMMQPGAGRIDPRQYQQQMLAQQQAAMAYQAAHGGAGAIGGGMMGGMAGMGGPQNPGGVNPAAYNQLAQYQAAQAQQQQQQAHLAAQQQQQQQQAALMAAQQKARAAAAARPKPSLPPQAVPVPPPSASHDEDQSPNADILDVLTARQLAIHRFAKNHELFAPLVDPWKVEDILAGKKRKREIEDQVKAVRSVTSGGVAGLGKTTELSELASQAIRFPEGTGTKAGPAADAEVPKKLSLAERKARLLKLQAEAEKEVEELKKRFEEQTAASRSRQEAVVQA</sequence>
<accession>A0A1Y2F428</accession>
<proteinExistence type="predicted"/>
<evidence type="ECO:0000256" key="2">
    <source>
        <dbReference type="SAM" id="MobiDB-lite"/>
    </source>
</evidence>
<feature type="region of interest" description="Disordered" evidence="2">
    <location>
        <begin position="409"/>
        <end position="441"/>
    </location>
</feature>
<reference evidence="3 4" key="1">
    <citation type="submission" date="2016-07" db="EMBL/GenBank/DDBJ databases">
        <title>Pervasive Adenine N6-methylation of Active Genes in Fungi.</title>
        <authorList>
            <consortium name="DOE Joint Genome Institute"/>
            <person name="Mondo S.J."/>
            <person name="Dannebaum R.O."/>
            <person name="Kuo R.C."/>
            <person name="Labutti K."/>
            <person name="Haridas S."/>
            <person name="Kuo A."/>
            <person name="Salamov A."/>
            <person name="Ahrendt S.R."/>
            <person name="Lipzen A."/>
            <person name="Sullivan W."/>
            <person name="Andreopoulos W.B."/>
            <person name="Clum A."/>
            <person name="Lindquist E."/>
            <person name="Daum C."/>
            <person name="Ramamoorthy G.K."/>
            <person name="Gryganskyi A."/>
            <person name="Culley D."/>
            <person name="Magnuson J.K."/>
            <person name="James T.Y."/>
            <person name="O'Malley M.A."/>
            <person name="Stajich J.E."/>
            <person name="Spatafora J.W."/>
            <person name="Visel A."/>
            <person name="Grigoriev I.V."/>
        </authorList>
    </citation>
    <scope>NUCLEOTIDE SEQUENCE [LARGE SCALE GENOMIC DNA]</scope>
    <source>
        <strain evidence="3 4">62-1032</strain>
    </source>
</reference>
<feature type="region of interest" description="Disordered" evidence="2">
    <location>
        <begin position="260"/>
        <end position="298"/>
    </location>
</feature>
<organism evidence="3 4">
    <name type="scientific">Leucosporidium creatinivorum</name>
    <dbReference type="NCBI Taxonomy" id="106004"/>
    <lineage>
        <taxon>Eukaryota</taxon>
        <taxon>Fungi</taxon>
        <taxon>Dikarya</taxon>
        <taxon>Basidiomycota</taxon>
        <taxon>Pucciniomycotina</taxon>
        <taxon>Microbotryomycetes</taxon>
        <taxon>Leucosporidiales</taxon>
        <taxon>Leucosporidium</taxon>
    </lineage>
</organism>
<dbReference type="EMBL" id="MCGR01000030">
    <property type="protein sequence ID" value="ORY78076.1"/>
    <property type="molecule type" value="Genomic_DNA"/>
</dbReference>
<dbReference type="STRING" id="106004.A0A1Y2F428"/>
<gene>
    <name evidence="3" type="ORF">BCR35DRAFT_353056</name>
</gene>
<dbReference type="Proteomes" id="UP000193467">
    <property type="component" value="Unassembled WGS sequence"/>
</dbReference>
<feature type="compositionally biased region" description="Low complexity" evidence="2">
    <location>
        <begin position="275"/>
        <end position="286"/>
    </location>
</feature>
<feature type="compositionally biased region" description="Low complexity" evidence="2">
    <location>
        <begin position="409"/>
        <end position="419"/>
    </location>
</feature>
<keyword evidence="4" id="KW-1185">Reference proteome</keyword>
<protein>
    <submittedName>
        <fullName evidence="3">Uncharacterized protein</fullName>
    </submittedName>
</protein>
<keyword evidence="1" id="KW-0175">Coiled coil</keyword>
<evidence type="ECO:0000313" key="3">
    <source>
        <dbReference type="EMBL" id="ORY78076.1"/>
    </source>
</evidence>
<evidence type="ECO:0000313" key="4">
    <source>
        <dbReference type="Proteomes" id="UP000193467"/>
    </source>
</evidence>